<feature type="signal peptide" evidence="2">
    <location>
        <begin position="1"/>
        <end position="21"/>
    </location>
</feature>
<dbReference type="InterPro" id="IPR043781">
    <property type="entry name" value="DUF5723"/>
</dbReference>
<dbReference type="KEGG" id="hhy:Halhy_5143"/>
<keyword evidence="2" id="KW-0732">Signal</keyword>
<accession>F4L3J2</accession>
<dbReference type="AlphaFoldDB" id="F4L3J2"/>
<reference evidence="4 5" key="1">
    <citation type="journal article" date="2011" name="Stand. Genomic Sci.">
        <title>Complete genome sequence of Haliscomenobacter hydrossis type strain (O).</title>
        <authorList>
            <consortium name="US DOE Joint Genome Institute (JGI-PGF)"/>
            <person name="Daligault H."/>
            <person name="Lapidus A."/>
            <person name="Zeytun A."/>
            <person name="Nolan M."/>
            <person name="Lucas S."/>
            <person name="Del Rio T.G."/>
            <person name="Tice H."/>
            <person name="Cheng J.F."/>
            <person name="Tapia R."/>
            <person name="Han C."/>
            <person name="Goodwin L."/>
            <person name="Pitluck S."/>
            <person name="Liolios K."/>
            <person name="Pagani I."/>
            <person name="Ivanova N."/>
            <person name="Huntemann M."/>
            <person name="Mavromatis K."/>
            <person name="Mikhailova N."/>
            <person name="Pati A."/>
            <person name="Chen A."/>
            <person name="Palaniappan K."/>
            <person name="Land M."/>
            <person name="Hauser L."/>
            <person name="Brambilla E.M."/>
            <person name="Rohde M."/>
            <person name="Verbarg S."/>
            <person name="Goker M."/>
            <person name="Bristow J."/>
            <person name="Eisen J.A."/>
            <person name="Markowitz V."/>
            <person name="Hugenholtz P."/>
            <person name="Kyrpides N.C."/>
            <person name="Klenk H.P."/>
            <person name="Woyke T."/>
        </authorList>
    </citation>
    <scope>NUCLEOTIDE SEQUENCE [LARGE SCALE GENOMIC DNA]</scope>
    <source>
        <strain evidence="5">ATCC 27775 / DSM 1100 / LMG 10767 / O</strain>
    </source>
</reference>
<gene>
    <name evidence="4" type="ordered locus">Halhy_5143</name>
</gene>
<dbReference type="eggNOG" id="COG2885">
    <property type="taxonomic scope" value="Bacteria"/>
</dbReference>
<feature type="domain" description="DUF5723" evidence="3">
    <location>
        <begin position="80"/>
        <end position="433"/>
    </location>
</feature>
<evidence type="ECO:0000313" key="4">
    <source>
        <dbReference type="EMBL" id="AEE52969.1"/>
    </source>
</evidence>
<dbReference type="OrthoDB" id="9805336at2"/>
<name>F4L3J2_HALH1</name>
<dbReference type="RefSeq" id="WP_013767504.1">
    <property type="nucleotide sequence ID" value="NC_015510.1"/>
</dbReference>
<sequence length="484" mass="53836">MKNLNILLLIAAFTVSVSSEAQEALGLRLQQFSGINSTLLNPALGGVYSKKWDINLIETVNSISNNYGFLENSKAGEFNRYRSIQNLYSRPDLTNDQTLGPNDLVLDYHTRNTSFYADMSANILGPSFLLRLGQHGIGLTTRARVESETIFPPDLGYYTYNANRGNVNMTPSHISSMAWREWGLHYDYTLSSADDRRLILGINLRYLQGYEGLSIFNEQFSYKQIRTDSFEVSPGAATLMFTSGNLGVDENTPYEPKIQGTGLGLDLGVVYEYLGERWNCNLGFALNDVGNIRFRNSGQLHQFRNNATLIFDTSPYTSWTGASDLPIKTSLLSDLLSGDPQASLVDSSFSIGLPTHLVFHGGLYQEVGWRMYFVVQQSLPLKDNQLHKASTAALVGGWENNWIGAYMPISLYRWQRLRVGAALRLAFLTIGTDNLGPWMSRGNLSEAGFYAAVKISPWPKNMSKGGKGGRGKKKGGRGMDCYDF</sequence>
<evidence type="ECO:0000313" key="5">
    <source>
        <dbReference type="Proteomes" id="UP000008461"/>
    </source>
</evidence>
<feature type="region of interest" description="Disordered" evidence="1">
    <location>
        <begin position="462"/>
        <end position="484"/>
    </location>
</feature>
<evidence type="ECO:0000256" key="2">
    <source>
        <dbReference type="SAM" id="SignalP"/>
    </source>
</evidence>
<dbReference type="STRING" id="760192.Halhy_5143"/>
<keyword evidence="5" id="KW-1185">Reference proteome</keyword>
<dbReference type="EMBL" id="CP002691">
    <property type="protein sequence ID" value="AEE52969.1"/>
    <property type="molecule type" value="Genomic_DNA"/>
</dbReference>
<protein>
    <recommendedName>
        <fullName evidence="3">DUF5723 domain-containing protein</fullName>
    </recommendedName>
</protein>
<dbReference type="Proteomes" id="UP000008461">
    <property type="component" value="Chromosome"/>
</dbReference>
<dbReference type="Pfam" id="PF18990">
    <property type="entry name" value="DUF5723"/>
    <property type="match status" value="1"/>
</dbReference>
<evidence type="ECO:0000256" key="1">
    <source>
        <dbReference type="SAM" id="MobiDB-lite"/>
    </source>
</evidence>
<reference key="2">
    <citation type="submission" date="2011-04" db="EMBL/GenBank/DDBJ databases">
        <title>Complete sequence of chromosome of Haliscomenobacter hydrossis DSM 1100.</title>
        <authorList>
            <consortium name="US DOE Joint Genome Institute (JGI-PGF)"/>
            <person name="Lucas S."/>
            <person name="Han J."/>
            <person name="Lapidus A."/>
            <person name="Bruce D."/>
            <person name="Goodwin L."/>
            <person name="Pitluck S."/>
            <person name="Peters L."/>
            <person name="Kyrpides N."/>
            <person name="Mavromatis K."/>
            <person name="Ivanova N."/>
            <person name="Ovchinnikova G."/>
            <person name="Pagani I."/>
            <person name="Daligault H."/>
            <person name="Detter J.C."/>
            <person name="Han C."/>
            <person name="Land M."/>
            <person name="Hauser L."/>
            <person name="Markowitz V."/>
            <person name="Cheng J.-F."/>
            <person name="Hugenholtz P."/>
            <person name="Woyke T."/>
            <person name="Wu D."/>
            <person name="Verbarg S."/>
            <person name="Frueling A."/>
            <person name="Brambilla E."/>
            <person name="Klenk H.-P."/>
            <person name="Eisen J.A."/>
        </authorList>
    </citation>
    <scope>NUCLEOTIDE SEQUENCE</scope>
    <source>
        <strain>DSM 1100</strain>
    </source>
</reference>
<dbReference type="HOGENOM" id="CLU_563564_0_0_10"/>
<organism evidence="4 5">
    <name type="scientific">Haliscomenobacter hydrossis (strain ATCC 27775 / DSM 1100 / LMG 10767 / O)</name>
    <dbReference type="NCBI Taxonomy" id="760192"/>
    <lineage>
        <taxon>Bacteria</taxon>
        <taxon>Pseudomonadati</taxon>
        <taxon>Bacteroidota</taxon>
        <taxon>Saprospiria</taxon>
        <taxon>Saprospirales</taxon>
        <taxon>Haliscomenobacteraceae</taxon>
        <taxon>Haliscomenobacter</taxon>
    </lineage>
</organism>
<feature type="compositionally biased region" description="Basic residues" evidence="1">
    <location>
        <begin position="467"/>
        <end position="476"/>
    </location>
</feature>
<feature type="chain" id="PRO_5003317500" description="DUF5723 domain-containing protein" evidence="2">
    <location>
        <begin position="22"/>
        <end position="484"/>
    </location>
</feature>
<proteinExistence type="predicted"/>
<evidence type="ECO:0000259" key="3">
    <source>
        <dbReference type="Pfam" id="PF18990"/>
    </source>
</evidence>